<evidence type="ECO:0000259" key="1">
    <source>
        <dbReference type="Pfam" id="PF19266"/>
    </source>
</evidence>
<evidence type="ECO:0000313" key="3">
    <source>
        <dbReference type="Proteomes" id="UP000533080"/>
    </source>
</evidence>
<comment type="caution">
    <text evidence="2">The sequence shown here is derived from an EMBL/GenBank/DDBJ whole genome shotgun (WGS) entry which is preliminary data.</text>
</comment>
<dbReference type="EMBL" id="JABFNT010000045">
    <property type="protein sequence ID" value="NOJ79801.1"/>
    <property type="molecule type" value="Genomic_DNA"/>
</dbReference>
<dbReference type="InterPro" id="IPR045361">
    <property type="entry name" value="CIS_tube_prot_N"/>
</dbReference>
<proteinExistence type="predicted"/>
<dbReference type="RefSeq" id="WP_171442047.1">
    <property type="nucleotide sequence ID" value="NZ_JABFNS010000041.1"/>
</dbReference>
<gene>
    <name evidence="2" type="ORF">HNV28_15875</name>
</gene>
<name>A0A7Y4IIB4_MYXXA</name>
<sequence length="170" mass="18700">MSLASSLARSPRCILVNVLTGEAMECLFNPTQLVEKVQVNWNRLAVPGLSHQVLQFQGTSNRQLAGVEFYLDAFFATQQADTSNVMAFRAFLRALTVPPAGTEGVLATAPPRVLVLWPGVITVECVVASVEFQYRQLAVDGRVLVYTATVTFEEVLDTRVTSEQLRQEVP</sequence>
<reference evidence="2 3" key="1">
    <citation type="submission" date="2020-05" db="EMBL/GenBank/DDBJ databases">
        <authorList>
            <person name="Whitworth D."/>
        </authorList>
    </citation>
    <scope>NUCLEOTIDE SEQUENCE [LARGE SCALE GENOMIC DNA]</scope>
    <source>
        <strain evidence="2 3">AM005</strain>
    </source>
</reference>
<protein>
    <submittedName>
        <fullName evidence="2">Peptidoglycan-binding protein</fullName>
    </submittedName>
</protein>
<accession>A0A7Y4IIB4</accession>
<dbReference type="Pfam" id="PF19266">
    <property type="entry name" value="CIS_tube"/>
    <property type="match status" value="1"/>
</dbReference>
<evidence type="ECO:0000313" key="2">
    <source>
        <dbReference type="EMBL" id="NOJ79801.1"/>
    </source>
</evidence>
<dbReference type="AlphaFoldDB" id="A0A7Y4IIB4"/>
<dbReference type="Proteomes" id="UP000533080">
    <property type="component" value="Unassembled WGS sequence"/>
</dbReference>
<feature type="domain" description="Contractile injection system tube protein N-terminal" evidence="1">
    <location>
        <begin position="22"/>
        <end position="157"/>
    </location>
</feature>
<organism evidence="2 3">
    <name type="scientific">Myxococcus xanthus</name>
    <dbReference type="NCBI Taxonomy" id="34"/>
    <lineage>
        <taxon>Bacteria</taxon>
        <taxon>Pseudomonadati</taxon>
        <taxon>Myxococcota</taxon>
        <taxon>Myxococcia</taxon>
        <taxon>Myxococcales</taxon>
        <taxon>Cystobacterineae</taxon>
        <taxon>Myxococcaceae</taxon>
        <taxon>Myxococcus</taxon>
    </lineage>
</organism>